<dbReference type="InterPro" id="IPR009072">
    <property type="entry name" value="Histone-fold"/>
</dbReference>
<evidence type="ECO:0000256" key="4">
    <source>
        <dbReference type="ARBA" id="ARBA00042096"/>
    </source>
</evidence>
<evidence type="ECO:0000256" key="3">
    <source>
        <dbReference type="ARBA" id="ARBA00039775"/>
    </source>
</evidence>
<dbReference type="GO" id="GO:0031507">
    <property type="term" value="P:heterochromatin formation"/>
    <property type="evidence" value="ECO:0007669"/>
    <property type="project" value="TreeGrafter"/>
</dbReference>
<accession>A0A9P5K1M2</accession>
<evidence type="ECO:0000313" key="5">
    <source>
        <dbReference type="EMBL" id="KAF8473717.1"/>
    </source>
</evidence>
<dbReference type="SUPFAM" id="SSF47113">
    <property type="entry name" value="Histone-fold"/>
    <property type="match status" value="1"/>
</dbReference>
<keyword evidence="2" id="KW-0539">Nucleus</keyword>
<dbReference type="Proteomes" id="UP000759537">
    <property type="component" value="Unassembled WGS sequence"/>
</dbReference>
<evidence type="ECO:0000313" key="6">
    <source>
        <dbReference type="Proteomes" id="UP000759537"/>
    </source>
</evidence>
<dbReference type="AlphaFoldDB" id="A0A9P5K1M2"/>
<name>A0A9P5K1M2_9AGAM</name>
<dbReference type="GO" id="GO:0008623">
    <property type="term" value="C:CHRAC"/>
    <property type="evidence" value="ECO:0007669"/>
    <property type="project" value="TreeGrafter"/>
</dbReference>
<comment type="subcellular location">
    <subcellularLocation>
        <location evidence="1">Nucleus</location>
    </subcellularLocation>
</comment>
<dbReference type="EMBL" id="WHVB01000018">
    <property type="protein sequence ID" value="KAF8473717.1"/>
    <property type="molecule type" value="Genomic_DNA"/>
</dbReference>
<reference evidence="5" key="2">
    <citation type="journal article" date="2020" name="Nat. Commun.">
        <title>Large-scale genome sequencing of mycorrhizal fungi provides insights into the early evolution of symbiotic traits.</title>
        <authorList>
            <person name="Miyauchi S."/>
            <person name="Kiss E."/>
            <person name="Kuo A."/>
            <person name="Drula E."/>
            <person name="Kohler A."/>
            <person name="Sanchez-Garcia M."/>
            <person name="Morin E."/>
            <person name="Andreopoulos B."/>
            <person name="Barry K.W."/>
            <person name="Bonito G."/>
            <person name="Buee M."/>
            <person name="Carver A."/>
            <person name="Chen C."/>
            <person name="Cichocki N."/>
            <person name="Clum A."/>
            <person name="Culley D."/>
            <person name="Crous P.W."/>
            <person name="Fauchery L."/>
            <person name="Girlanda M."/>
            <person name="Hayes R.D."/>
            <person name="Keri Z."/>
            <person name="LaButti K."/>
            <person name="Lipzen A."/>
            <person name="Lombard V."/>
            <person name="Magnuson J."/>
            <person name="Maillard F."/>
            <person name="Murat C."/>
            <person name="Nolan M."/>
            <person name="Ohm R.A."/>
            <person name="Pangilinan J."/>
            <person name="Pereira M.F."/>
            <person name="Perotto S."/>
            <person name="Peter M."/>
            <person name="Pfister S."/>
            <person name="Riley R."/>
            <person name="Sitrit Y."/>
            <person name="Stielow J.B."/>
            <person name="Szollosi G."/>
            <person name="Zifcakova L."/>
            <person name="Stursova M."/>
            <person name="Spatafora J.W."/>
            <person name="Tedersoo L."/>
            <person name="Vaario L.M."/>
            <person name="Yamada A."/>
            <person name="Yan M."/>
            <person name="Wang P."/>
            <person name="Xu J."/>
            <person name="Bruns T."/>
            <person name="Baldrian P."/>
            <person name="Vilgalys R."/>
            <person name="Dunand C."/>
            <person name="Henrissat B."/>
            <person name="Grigoriev I.V."/>
            <person name="Hibbett D."/>
            <person name="Nagy L.G."/>
            <person name="Martin F.M."/>
        </authorList>
    </citation>
    <scope>NUCLEOTIDE SEQUENCE</scope>
    <source>
        <strain evidence="5">Prilba</strain>
    </source>
</reference>
<gene>
    <name evidence="5" type="ORF">DFH94DRAFT_764025</name>
</gene>
<keyword evidence="6" id="KW-1185">Reference proteome</keyword>
<sequence>MPRKDSANTPASAQAQQEAVSEGIENFELPRALVTRIAKSAVPENVKLQKDTVLSLVKGATVFINYLAATYVHIVLLRRTVRLFDATAPGHTRSRLPNNTKASLRLTCSRPWSSSSLTI</sequence>
<dbReference type="CDD" id="cd22928">
    <property type="entry name" value="HFD_POLE3_DPB4"/>
    <property type="match status" value="1"/>
</dbReference>
<dbReference type="GO" id="GO:0006974">
    <property type="term" value="P:DNA damage response"/>
    <property type="evidence" value="ECO:0007669"/>
    <property type="project" value="TreeGrafter"/>
</dbReference>
<comment type="caution">
    <text evidence="5">The sequence shown here is derived from an EMBL/GenBank/DDBJ whole genome shotgun (WGS) entry which is preliminary data.</text>
</comment>
<dbReference type="Gene3D" id="1.10.20.10">
    <property type="entry name" value="Histone, subunit A"/>
    <property type="match status" value="1"/>
</dbReference>
<dbReference type="PANTHER" id="PTHR46172">
    <property type="entry name" value="DNA POLYMERASE EPSILON SUBUNIT 3"/>
    <property type="match status" value="1"/>
</dbReference>
<dbReference type="InterPro" id="IPR051377">
    <property type="entry name" value="DNA_Pol-Epsilon_Subunit"/>
</dbReference>
<dbReference type="OrthoDB" id="1707486at2759"/>
<dbReference type="GO" id="GO:0006272">
    <property type="term" value="P:leading strand elongation"/>
    <property type="evidence" value="ECO:0007669"/>
    <property type="project" value="TreeGrafter"/>
</dbReference>
<reference evidence="5" key="1">
    <citation type="submission" date="2019-10" db="EMBL/GenBank/DDBJ databases">
        <authorList>
            <consortium name="DOE Joint Genome Institute"/>
            <person name="Kuo A."/>
            <person name="Miyauchi S."/>
            <person name="Kiss E."/>
            <person name="Drula E."/>
            <person name="Kohler A."/>
            <person name="Sanchez-Garcia M."/>
            <person name="Andreopoulos B."/>
            <person name="Barry K.W."/>
            <person name="Bonito G."/>
            <person name="Buee M."/>
            <person name="Carver A."/>
            <person name="Chen C."/>
            <person name="Cichocki N."/>
            <person name="Clum A."/>
            <person name="Culley D."/>
            <person name="Crous P.W."/>
            <person name="Fauchery L."/>
            <person name="Girlanda M."/>
            <person name="Hayes R."/>
            <person name="Keri Z."/>
            <person name="LaButti K."/>
            <person name="Lipzen A."/>
            <person name="Lombard V."/>
            <person name="Magnuson J."/>
            <person name="Maillard F."/>
            <person name="Morin E."/>
            <person name="Murat C."/>
            <person name="Nolan M."/>
            <person name="Ohm R."/>
            <person name="Pangilinan J."/>
            <person name="Pereira M."/>
            <person name="Perotto S."/>
            <person name="Peter M."/>
            <person name="Riley R."/>
            <person name="Sitrit Y."/>
            <person name="Stielow B."/>
            <person name="Szollosi G."/>
            <person name="Zifcakova L."/>
            <person name="Stursova M."/>
            <person name="Spatafora J.W."/>
            <person name="Tedersoo L."/>
            <person name="Vaario L.-M."/>
            <person name="Yamada A."/>
            <person name="Yan M."/>
            <person name="Wang P."/>
            <person name="Xu J."/>
            <person name="Bruns T."/>
            <person name="Baldrian P."/>
            <person name="Vilgalys R."/>
            <person name="Henrissat B."/>
            <person name="Grigoriev I.V."/>
            <person name="Hibbett D."/>
            <person name="Nagy L.G."/>
            <person name="Martin F.M."/>
        </authorList>
    </citation>
    <scope>NUCLEOTIDE SEQUENCE</scope>
    <source>
        <strain evidence="5">Prilba</strain>
    </source>
</reference>
<dbReference type="GO" id="GO:0031490">
    <property type="term" value="F:chromatin DNA binding"/>
    <property type="evidence" value="ECO:0007669"/>
    <property type="project" value="TreeGrafter"/>
</dbReference>
<dbReference type="PANTHER" id="PTHR46172:SF1">
    <property type="entry name" value="DNA POLYMERASE EPSILON SUBUNIT 3"/>
    <property type="match status" value="1"/>
</dbReference>
<protein>
    <recommendedName>
        <fullName evidence="3">DNA polymerase epsilon subunit D</fullName>
    </recommendedName>
    <alternativeName>
        <fullName evidence="4">DNA polymerase II subunit D</fullName>
    </alternativeName>
</protein>
<evidence type="ECO:0000256" key="2">
    <source>
        <dbReference type="ARBA" id="ARBA00023242"/>
    </source>
</evidence>
<organism evidence="5 6">
    <name type="scientific">Russula ochroleuca</name>
    <dbReference type="NCBI Taxonomy" id="152965"/>
    <lineage>
        <taxon>Eukaryota</taxon>
        <taxon>Fungi</taxon>
        <taxon>Dikarya</taxon>
        <taxon>Basidiomycota</taxon>
        <taxon>Agaricomycotina</taxon>
        <taxon>Agaricomycetes</taxon>
        <taxon>Russulales</taxon>
        <taxon>Russulaceae</taxon>
        <taxon>Russula</taxon>
    </lineage>
</organism>
<proteinExistence type="predicted"/>
<dbReference type="GO" id="GO:0046982">
    <property type="term" value="F:protein heterodimerization activity"/>
    <property type="evidence" value="ECO:0007669"/>
    <property type="project" value="InterPro"/>
</dbReference>
<evidence type="ECO:0000256" key="1">
    <source>
        <dbReference type="ARBA" id="ARBA00004123"/>
    </source>
</evidence>
<dbReference type="GO" id="GO:0008622">
    <property type="term" value="C:epsilon DNA polymerase complex"/>
    <property type="evidence" value="ECO:0007669"/>
    <property type="project" value="TreeGrafter"/>
</dbReference>